<dbReference type="GO" id="GO:0043139">
    <property type="term" value="F:5'-3' DNA helicase activity"/>
    <property type="evidence" value="ECO:0007669"/>
    <property type="project" value="UniProtKB-EC"/>
</dbReference>
<evidence type="ECO:0000256" key="1">
    <source>
        <dbReference type="ARBA" id="ARBA00022741"/>
    </source>
</evidence>
<dbReference type="EC" id="5.6.2.3" evidence="9"/>
<dbReference type="PANTHER" id="PTHR47642:SF5">
    <property type="entry name" value="ATP-DEPENDENT DNA HELICASE"/>
    <property type="match status" value="1"/>
</dbReference>
<accession>A0AAI9EAT8</accession>
<dbReference type="InterPro" id="IPR027417">
    <property type="entry name" value="P-loop_NTPase"/>
</dbReference>
<proteinExistence type="inferred from homology"/>
<dbReference type="EMBL" id="CAVMBE010000025">
    <property type="protein sequence ID" value="CAK4012426.1"/>
    <property type="molecule type" value="Genomic_DNA"/>
</dbReference>
<keyword evidence="4 9" id="KW-0347">Helicase</keyword>
<dbReference type="GO" id="GO:0005524">
    <property type="term" value="F:ATP binding"/>
    <property type="evidence" value="ECO:0007669"/>
    <property type="project" value="UniProtKB-KW"/>
</dbReference>
<comment type="catalytic activity">
    <reaction evidence="9">
        <text>ATP + H2O = ADP + phosphate + H(+)</text>
        <dbReference type="Rhea" id="RHEA:13065"/>
        <dbReference type="ChEBI" id="CHEBI:15377"/>
        <dbReference type="ChEBI" id="CHEBI:15378"/>
        <dbReference type="ChEBI" id="CHEBI:30616"/>
        <dbReference type="ChEBI" id="CHEBI:43474"/>
        <dbReference type="ChEBI" id="CHEBI:456216"/>
        <dbReference type="EC" id="5.6.2.3"/>
    </reaction>
</comment>
<dbReference type="AlphaFoldDB" id="A0AAI9EAT8"/>
<dbReference type="PANTHER" id="PTHR47642">
    <property type="entry name" value="ATP-DEPENDENT DNA HELICASE"/>
    <property type="match status" value="1"/>
</dbReference>
<dbReference type="Gene3D" id="3.40.50.300">
    <property type="entry name" value="P-loop containing nucleotide triphosphate hydrolases"/>
    <property type="match status" value="2"/>
</dbReference>
<keyword evidence="8" id="KW-0413">Isomerase</keyword>
<dbReference type="SMART" id="SM00382">
    <property type="entry name" value="AAA"/>
    <property type="match status" value="1"/>
</dbReference>
<reference evidence="11" key="1">
    <citation type="submission" date="2023-11" db="EMBL/GenBank/DDBJ databases">
        <authorList>
            <person name="Alioto T."/>
            <person name="Alioto T."/>
            <person name="Gomez Garrido J."/>
        </authorList>
    </citation>
    <scope>NUCLEOTIDE SEQUENCE</scope>
</reference>
<feature type="domain" description="AAA+ ATPase" evidence="10">
    <location>
        <begin position="150"/>
        <end position="278"/>
    </location>
</feature>
<name>A0AAI9EAT8_9PEZI</name>
<dbReference type="Proteomes" id="UP001296104">
    <property type="component" value="Unassembled WGS sequence"/>
</dbReference>
<evidence type="ECO:0000256" key="2">
    <source>
        <dbReference type="ARBA" id="ARBA00022763"/>
    </source>
</evidence>
<comment type="caution">
    <text evidence="11">The sequence shown here is derived from an EMBL/GenBank/DDBJ whole genome shotgun (WGS) entry which is preliminary data.</text>
</comment>
<evidence type="ECO:0000256" key="4">
    <source>
        <dbReference type="ARBA" id="ARBA00022806"/>
    </source>
</evidence>
<evidence type="ECO:0000256" key="3">
    <source>
        <dbReference type="ARBA" id="ARBA00022801"/>
    </source>
</evidence>
<sequence length="648" mass="72581">MAAKRALGIDEIVDSQETDYFKKRLKLDDDEYRIETDDVRPMIDLDLFRALTVDRPQWTLSPGEIPKGSKKVYCVLRGRVPGFYYDYSGPQGAQAQVSGSADNLFQSFPRGKKASIRPATERQRISKLKLCIADYNLNAEQASVVSAVAEGRNCFFTGAAGTGKSRVVEALIAYFRCNQIRVRVVAPTGMAALNVFGTTLHMYAGWSVKLGASSLDALEGVAHETKVWKRFSDTDTLVIDEISMVEADTLARLSFMMQKALHNMKLPFGGVQVVITGDFYQLPPVLPFSTCLSCGDATLKSQDDPDARICTKHGEFRDEDKWPFRGSVWRDCEFANIQLVKLLRQTDTMLSDILRSMRMGIGWTSVQEHALLDHENDVDFEMAIKLSPLRHEVSAINEAHLDRIVEPTRQYSCIDNVRWRQKHPEFVDPTEPGGMSTAPFASLRTHRYENELVLKQGMKVLLTHNLDIGAGLVNGTGGRIVGFQRWRLPAESSEHLRHSKLCATEERRKAHKYGKYMQDQVDIFQEQVNDKLWPIVRFSNGLERVVTAHCSIQELGTDEPYSLLSRTQIPLTAGWAITIHKSQGMTLENVVVNLDKCFAPGQAYVALSRSKSLSTTKVQTLPSKSGLLLPDETVRAFMEETFAATGGM</sequence>
<keyword evidence="2 9" id="KW-0227">DNA damage</keyword>
<keyword evidence="3 9" id="KW-0378">Hydrolase</keyword>
<comment type="similarity">
    <text evidence="9">Belongs to the helicase family.</text>
</comment>
<comment type="cofactor">
    <cofactor evidence="9">
        <name>Mg(2+)</name>
        <dbReference type="ChEBI" id="CHEBI:18420"/>
    </cofactor>
</comment>
<evidence type="ECO:0000313" key="11">
    <source>
        <dbReference type="EMBL" id="CAK4012426.1"/>
    </source>
</evidence>
<dbReference type="InterPro" id="IPR049163">
    <property type="entry name" value="Pif1-like_2B_dom"/>
</dbReference>
<dbReference type="Pfam" id="PF21530">
    <property type="entry name" value="Pif1_2B_dom"/>
    <property type="match status" value="1"/>
</dbReference>
<protein>
    <recommendedName>
        <fullName evidence="9">ATP-dependent DNA helicase</fullName>
        <ecNumber evidence="9">5.6.2.3</ecNumber>
    </recommendedName>
</protein>
<dbReference type="GO" id="GO:0000723">
    <property type="term" value="P:telomere maintenance"/>
    <property type="evidence" value="ECO:0007669"/>
    <property type="project" value="InterPro"/>
</dbReference>
<gene>
    <name evidence="11" type="ORF">LECACI_7A004477</name>
</gene>
<keyword evidence="1 9" id="KW-0547">Nucleotide-binding</keyword>
<keyword evidence="9" id="KW-0233">DNA recombination</keyword>
<dbReference type="CDD" id="cd18809">
    <property type="entry name" value="SF1_C_RecD"/>
    <property type="match status" value="1"/>
</dbReference>
<evidence type="ECO:0000256" key="7">
    <source>
        <dbReference type="ARBA" id="ARBA00023204"/>
    </source>
</evidence>
<dbReference type="GO" id="GO:0006310">
    <property type="term" value="P:DNA recombination"/>
    <property type="evidence" value="ECO:0007669"/>
    <property type="project" value="UniProtKB-KW"/>
</dbReference>
<keyword evidence="6" id="KW-0238">DNA-binding</keyword>
<evidence type="ECO:0000256" key="6">
    <source>
        <dbReference type="ARBA" id="ARBA00023125"/>
    </source>
</evidence>
<dbReference type="Pfam" id="PF05970">
    <property type="entry name" value="PIF1"/>
    <property type="match status" value="1"/>
</dbReference>
<dbReference type="GO" id="GO:0006281">
    <property type="term" value="P:DNA repair"/>
    <property type="evidence" value="ECO:0007669"/>
    <property type="project" value="UniProtKB-KW"/>
</dbReference>
<organism evidence="11 12">
    <name type="scientific">Lecanosticta acicola</name>
    <dbReference type="NCBI Taxonomy" id="111012"/>
    <lineage>
        <taxon>Eukaryota</taxon>
        <taxon>Fungi</taxon>
        <taxon>Dikarya</taxon>
        <taxon>Ascomycota</taxon>
        <taxon>Pezizomycotina</taxon>
        <taxon>Dothideomycetes</taxon>
        <taxon>Dothideomycetidae</taxon>
        <taxon>Mycosphaerellales</taxon>
        <taxon>Mycosphaerellaceae</taxon>
        <taxon>Lecanosticta</taxon>
    </lineage>
</organism>
<keyword evidence="7 9" id="KW-0234">DNA repair</keyword>
<evidence type="ECO:0000256" key="5">
    <source>
        <dbReference type="ARBA" id="ARBA00022840"/>
    </source>
</evidence>
<dbReference type="InterPro" id="IPR010285">
    <property type="entry name" value="DNA_helicase_pif1-like_DEAD"/>
</dbReference>
<evidence type="ECO:0000259" key="10">
    <source>
        <dbReference type="SMART" id="SM00382"/>
    </source>
</evidence>
<dbReference type="SUPFAM" id="SSF52540">
    <property type="entry name" value="P-loop containing nucleoside triphosphate hydrolases"/>
    <property type="match status" value="2"/>
</dbReference>
<keyword evidence="5 9" id="KW-0067">ATP-binding</keyword>
<evidence type="ECO:0000256" key="8">
    <source>
        <dbReference type="ARBA" id="ARBA00023235"/>
    </source>
</evidence>
<evidence type="ECO:0000313" key="12">
    <source>
        <dbReference type="Proteomes" id="UP001296104"/>
    </source>
</evidence>
<evidence type="ECO:0000256" key="9">
    <source>
        <dbReference type="RuleBase" id="RU363044"/>
    </source>
</evidence>
<dbReference type="InterPro" id="IPR051055">
    <property type="entry name" value="PIF1_helicase"/>
</dbReference>
<dbReference type="GO" id="GO:0016787">
    <property type="term" value="F:hydrolase activity"/>
    <property type="evidence" value="ECO:0007669"/>
    <property type="project" value="UniProtKB-KW"/>
</dbReference>
<dbReference type="InterPro" id="IPR003593">
    <property type="entry name" value="AAA+_ATPase"/>
</dbReference>
<keyword evidence="12" id="KW-1185">Reference proteome</keyword>